<evidence type="ECO:0000256" key="3">
    <source>
        <dbReference type="ARBA" id="ARBA00006577"/>
    </source>
</evidence>
<comment type="caution">
    <text evidence="13">The sequence shown here is derived from an EMBL/GenBank/DDBJ whole genome shotgun (WGS) entry which is preliminary data.</text>
</comment>
<keyword evidence="14" id="KW-1185">Reference proteome</keyword>
<evidence type="ECO:0000256" key="4">
    <source>
        <dbReference type="ARBA" id="ARBA00022490"/>
    </source>
</evidence>
<evidence type="ECO:0000313" key="14">
    <source>
        <dbReference type="Proteomes" id="UP000277766"/>
    </source>
</evidence>
<dbReference type="Gene3D" id="3.10.50.40">
    <property type="match status" value="1"/>
</dbReference>
<feature type="compositionally biased region" description="Basic and acidic residues" evidence="11">
    <location>
        <begin position="144"/>
        <end position="154"/>
    </location>
</feature>
<keyword evidence="7 9" id="KW-0413">Isomerase</keyword>
<dbReference type="SUPFAM" id="SSF54534">
    <property type="entry name" value="FKBP-like"/>
    <property type="match status" value="1"/>
</dbReference>
<dbReference type="InterPro" id="IPR001179">
    <property type="entry name" value="PPIase_FKBP_dom"/>
</dbReference>
<keyword evidence="4" id="KW-0963">Cytoplasm</keyword>
<keyword evidence="5 9" id="KW-0697">Rotamase</keyword>
<keyword evidence="6" id="KW-0143">Chaperone</keyword>
<evidence type="ECO:0000313" key="13">
    <source>
        <dbReference type="EMBL" id="RTR26252.1"/>
    </source>
</evidence>
<organism evidence="13 14">
    <name type="scientific">Deinococcus radiophilus</name>
    <dbReference type="NCBI Taxonomy" id="32062"/>
    <lineage>
        <taxon>Bacteria</taxon>
        <taxon>Thermotogati</taxon>
        <taxon>Deinococcota</taxon>
        <taxon>Deinococci</taxon>
        <taxon>Deinococcales</taxon>
        <taxon>Deinococcaceae</taxon>
        <taxon>Deinococcus</taxon>
    </lineage>
</organism>
<feature type="domain" description="PPIase FKBP-type" evidence="12">
    <location>
        <begin position="6"/>
        <end position="68"/>
    </location>
</feature>
<dbReference type="GO" id="GO:0005737">
    <property type="term" value="C:cytoplasm"/>
    <property type="evidence" value="ECO:0007669"/>
    <property type="project" value="UniProtKB-SubCell"/>
</dbReference>
<reference evidence="13 14" key="1">
    <citation type="submission" date="2018-12" db="EMBL/GenBank/DDBJ databases">
        <title>Deinococcus radiophilus ATCC 27603 genome sequencing and assembly.</title>
        <authorList>
            <person name="Maclea K.S."/>
            <person name="Maynard C.R."/>
        </authorList>
    </citation>
    <scope>NUCLEOTIDE SEQUENCE [LARGE SCALE GENOMIC DNA]</scope>
    <source>
        <strain evidence="13 14">ATCC 27603</strain>
    </source>
</reference>
<dbReference type="RefSeq" id="WP_126352350.1">
    <property type="nucleotide sequence ID" value="NZ_CP086380.1"/>
</dbReference>
<comment type="similarity">
    <text evidence="3 10">Belongs to the FKBP-type PPIase family.</text>
</comment>
<name>A0A431VSN8_9DEIO</name>
<dbReference type="EMBL" id="RXPE01000017">
    <property type="protein sequence ID" value="RTR26252.1"/>
    <property type="molecule type" value="Genomic_DNA"/>
</dbReference>
<dbReference type="PROSITE" id="PS50059">
    <property type="entry name" value="FKBP_PPIASE"/>
    <property type="match status" value="1"/>
</dbReference>
<evidence type="ECO:0000256" key="7">
    <source>
        <dbReference type="ARBA" id="ARBA00023235"/>
    </source>
</evidence>
<evidence type="ECO:0000256" key="8">
    <source>
        <dbReference type="ARBA" id="ARBA00037071"/>
    </source>
</evidence>
<dbReference type="InterPro" id="IPR046357">
    <property type="entry name" value="PPIase_dom_sf"/>
</dbReference>
<gene>
    <name evidence="13" type="ORF">EJ104_08760</name>
</gene>
<feature type="compositionally biased region" description="Acidic residues" evidence="11">
    <location>
        <begin position="155"/>
        <end position="166"/>
    </location>
</feature>
<comment type="catalytic activity">
    <reaction evidence="1 9 10">
        <text>[protein]-peptidylproline (omega=180) = [protein]-peptidylproline (omega=0)</text>
        <dbReference type="Rhea" id="RHEA:16237"/>
        <dbReference type="Rhea" id="RHEA-COMP:10747"/>
        <dbReference type="Rhea" id="RHEA-COMP:10748"/>
        <dbReference type="ChEBI" id="CHEBI:83833"/>
        <dbReference type="ChEBI" id="CHEBI:83834"/>
        <dbReference type="EC" id="5.2.1.8"/>
    </reaction>
</comment>
<evidence type="ECO:0000256" key="10">
    <source>
        <dbReference type="RuleBase" id="RU003915"/>
    </source>
</evidence>
<dbReference type="GO" id="GO:0042026">
    <property type="term" value="P:protein refolding"/>
    <property type="evidence" value="ECO:0007669"/>
    <property type="project" value="UniProtKB-ARBA"/>
</dbReference>
<dbReference type="EC" id="5.2.1.8" evidence="10"/>
<evidence type="ECO:0000256" key="9">
    <source>
        <dbReference type="PROSITE-ProRule" id="PRU00277"/>
    </source>
</evidence>
<evidence type="ECO:0000256" key="11">
    <source>
        <dbReference type="SAM" id="MobiDB-lite"/>
    </source>
</evidence>
<dbReference type="PANTHER" id="PTHR47861">
    <property type="entry name" value="FKBP-TYPE PEPTIDYL-PROLYL CIS-TRANS ISOMERASE SLYD"/>
    <property type="match status" value="1"/>
</dbReference>
<feature type="region of interest" description="Disordered" evidence="11">
    <location>
        <begin position="144"/>
        <end position="166"/>
    </location>
</feature>
<evidence type="ECO:0000259" key="12">
    <source>
        <dbReference type="PROSITE" id="PS50059"/>
    </source>
</evidence>
<protein>
    <recommendedName>
        <fullName evidence="10">Peptidyl-prolyl cis-trans isomerase</fullName>
        <ecNumber evidence="10">5.2.1.8</ecNumber>
    </recommendedName>
</protein>
<dbReference type="AlphaFoldDB" id="A0A431VSN8"/>
<accession>A0A431VSN8</accession>
<dbReference type="Pfam" id="PF00254">
    <property type="entry name" value="FKBP_C"/>
    <property type="match status" value="1"/>
</dbReference>
<dbReference type="PANTHER" id="PTHR47861:SF3">
    <property type="entry name" value="FKBP-TYPE PEPTIDYL-PROLYL CIS-TRANS ISOMERASE SLYD"/>
    <property type="match status" value="1"/>
</dbReference>
<sequence length="166" mass="18383">MQIAKDKVAEIDYILRVEGEIVDRSDDGEPLTYLHGHGNIIPGLEQALEGKGAGEQLKVTVSPEEGYGVYDEDNTDQLDLADFDDDVEVGATYFGETDNGELVPFTVLGLSDDKVEVDYNHMLAGETLDFEVTVRSVRDATPEELEHGHAHFEGMDEDSDFDEDEE</sequence>
<evidence type="ECO:0000256" key="6">
    <source>
        <dbReference type="ARBA" id="ARBA00023186"/>
    </source>
</evidence>
<comment type="subcellular location">
    <subcellularLocation>
        <location evidence="2">Cytoplasm</location>
    </subcellularLocation>
</comment>
<dbReference type="GO" id="GO:0003755">
    <property type="term" value="F:peptidyl-prolyl cis-trans isomerase activity"/>
    <property type="evidence" value="ECO:0007669"/>
    <property type="project" value="UniProtKB-UniRule"/>
</dbReference>
<evidence type="ECO:0000256" key="1">
    <source>
        <dbReference type="ARBA" id="ARBA00000971"/>
    </source>
</evidence>
<dbReference type="OrthoDB" id="9808891at2"/>
<evidence type="ECO:0000256" key="5">
    <source>
        <dbReference type="ARBA" id="ARBA00023110"/>
    </source>
</evidence>
<proteinExistence type="inferred from homology"/>
<dbReference type="Proteomes" id="UP000277766">
    <property type="component" value="Unassembled WGS sequence"/>
</dbReference>
<comment type="function">
    <text evidence="8">Also involved in hydrogenase metallocenter assembly, probably by participating in the nickel insertion step. This function in hydrogenase biosynthesis requires chaperone activity and the presence of the metal-binding domain, but not PPIase activity.</text>
</comment>
<evidence type="ECO:0000256" key="2">
    <source>
        <dbReference type="ARBA" id="ARBA00004496"/>
    </source>
</evidence>